<dbReference type="InterPro" id="IPR009739">
    <property type="entry name" value="LprI-like_N"/>
</dbReference>
<evidence type="ECO:0000256" key="1">
    <source>
        <dbReference type="SAM" id="SignalP"/>
    </source>
</evidence>
<feature type="chain" id="PRO_5031055481" description="Lysozyme inhibitor LprI-like N-terminal domain-containing protein" evidence="1">
    <location>
        <begin position="22"/>
        <end position="220"/>
    </location>
</feature>
<evidence type="ECO:0000313" key="4">
    <source>
        <dbReference type="Proteomes" id="UP000541535"/>
    </source>
</evidence>
<gene>
    <name evidence="3" type="ORF">FHS03_004508</name>
</gene>
<dbReference type="PANTHER" id="PTHR37549">
    <property type="entry name" value="LIPOPROTEIN LPRI"/>
    <property type="match status" value="1"/>
</dbReference>
<accession>A0A7W5FVW8</accession>
<proteinExistence type="predicted"/>
<protein>
    <recommendedName>
        <fullName evidence="2">Lysozyme inhibitor LprI-like N-terminal domain-containing protein</fullName>
    </recommendedName>
</protein>
<dbReference type="Proteomes" id="UP000541535">
    <property type="component" value="Unassembled WGS sequence"/>
</dbReference>
<evidence type="ECO:0000259" key="2">
    <source>
        <dbReference type="Pfam" id="PF07007"/>
    </source>
</evidence>
<dbReference type="AlphaFoldDB" id="A0A7W5FVW8"/>
<evidence type="ECO:0000313" key="3">
    <source>
        <dbReference type="EMBL" id="MBB3121430.1"/>
    </source>
</evidence>
<reference evidence="3 4" key="1">
    <citation type="submission" date="2020-08" db="EMBL/GenBank/DDBJ databases">
        <title>Genomic Encyclopedia of Type Strains, Phase III (KMG-III): the genomes of soil and plant-associated and newly described type strains.</title>
        <authorList>
            <person name="Whitman W."/>
        </authorList>
    </citation>
    <scope>NUCLEOTIDE SEQUENCE [LARGE SCALE GENOMIC DNA]</scope>
    <source>
        <strain evidence="3 4">CECT 8897</strain>
    </source>
</reference>
<keyword evidence="4" id="KW-1185">Reference proteome</keyword>
<dbReference type="RefSeq" id="WP_183443145.1">
    <property type="nucleotide sequence ID" value="NZ_JACHXD010000016.1"/>
</dbReference>
<feature type="domain" description="Lysozyme inhibitor LprI-like N-terminal" evidence="2">
    <location>
        <begin position="26"/>
        <end position="89"/>
    </location>
</feature>
<dbReference type="InterPro" id="IPR052755">
    <property type="entry name" value="Lysozyme_Inhibitor_LprI"/>
</dbReference>
<comment type="caution">
    <text evidence="3">The sequence shown here is derived from an EMBL/GenBank/DDBJ whole genome shotgun (WGS) entry which is preliminary data.</text>
</comment>
<name>A0A7W5FVW8_9BURK</name>
<dbReference type="Pfam" id="PF07007">
    <property type="entry name" value="LprI"/>
    <property type="match status" value="1"/>
</dbReference>
<feature type="signal peptide" evidence="1">
    <location>
        <begin position="1"/>
        <end position="21"/>
    </location>
</feature>
<organism evidence="3 4">
    <name type="scientific">Pseudoduganella violacea</name>
    <dbReference type="NCBI Taxonomy" id="1715466"/>
    <lineage>
        <taxon>Bacteria</taxon>
        <taxon>Pseudomonadati</taxon>
        <taxon>Pseudomonadota</taxon>
        <taxon>Betaproteobacteria</taxon>
        <taxon>Burkholderiales</taxon>
        <taxon>Oxalobacteraceae</taxon>
        <taxon>Telluria group</taxon>
        <taxon>Pseudoduganella</taxon>
    </lineage>
</organism>
<keyword evidence="1" id="KW-0732">Signal</keyword>
<dbReference type="GO" id="GO:0005576">
    <property type="term" value="C:extracellular region"/>
    <property type="evidence" value="ECO:0007669"/>
    <property type="project" value="TreeGrafter"/>
</dbReference>
<dbReference type="PANTHER" id="PTHR37549:SF1">
    <property type="entry name" value="LIPOPROTEIN LPRI"/>
    <property type="match status" value="1"/>
</dbReference>
<sequence length="220" mass="24062">MKKLNLLAAAALAAIGTPVLAASFDCGKAASRVEKLICADRTVSQQDEILAEAYKDAQAKARDRASLKRWQKAWLERRDNCADAACLKTLYAEQNNDLRGFARAATGAHPVSGFYMRYFKGKPDKHEASLDVFELDAGRVRLLGSAIWVGNAAIGNVNLGEIDGVARLDGRNAAYKEEGEQACRLNLHFDGDILRISDDNMQCGGHNVSFDGEYRRVIGK</sequence>
<dbReference type="EMBL" id="JACHXD010000016">
    <property type="protein sequence ID" value="MBB3121430.1"/>
    <property type="molecule type" value="Genomic_DNA"/>
</dbReference>